<evidence type="ECO:0000256" key="2">
    <source>
        <dbReference type="ARBA" id="ARBA00022707"/>
    </source>
</evidence>
<accession>A0AAW0HR87</accession>
<dbReference type="EMBL" id="JBBHLL010000369">
    <property type="protein sequence ID" value="KAK7804637.1"/>
    <property type="molecule type" value="Genomic_DNA"/>
</dbReference>
<feature type="region of interest" description="Disordered" evidence="11">
    <location>
        <begin position="75"/>
        <end position="161"/>
    </location>
</feature>
<evidence type="ECO:0000256" key="3">
    <source>
        <dbReference type="ARBA" id="ARBA00022792"/>
    </source>
</evidence>
<evidence type="ECO:0000256" key="6">
    <source>
        <dbReference type="ARBA" id="ARBA00023136"/>
    </source>
</evidence>
<evidence type="ECO:0000256" key="5">
    <source>
        <dbReference type="ARBA" id="ARBA00023128"/>
    </source>
</evidence>
<feature type="compositionally biased region" description="Pro residues" evidence="11">
    <location>
        <begin position="99"/>
        <end position="121"/>
    </location>
</feature>
<comment type="similarity">
    <text evidence="10">Belongs to the MICOS complex subunit Mic19 family. Metazoan Mic25 subfamily.</text>
</comment>
<keyword evidence="8" id="KW-0449">Lipoprotein</keyword>
<dbReference type="PANTHER" id="PTHR47609:SF1">
    <property type="entry name" value="MICOS COMPLEX SUBUNIT MIC25"/>
    <property type="match status" value="1"/>
</dbReference>
<dbReference type="PANTHER" id="PTHR47609">
    <property type="entry name" value="MICOS COMPLEX SUBUNIT MIC25"/>
    <property type="match status" value="1"/>
</dbReference>
<organism evidence="12 13">
    <name type="scientific">Myodes glareolus</name>
    <name type="common">Bank vole</name>
    <name type="synonym">Clethrionomys glareolus</name>
    <dbReference type="NCBI Taxonomy" id="447135"/>
    <lineage>
        <taxon>Eukaryota</taxon>
        <taxon>Metazoa</taxon>
        <taxon>Chordata</taxon>
        <taxon>Craniata</taxon>
        <taxon>Vertebrata</taxon>
        <taxon>Euteleostomi</taxon>
        <taxon>Mammalia</taxon>
        <taxon>Eutheria</taxon>
        <taxon>Euarchontoglires</taxon>
        <taxon>Glires</taxon>
        <taxon>Rodentia</taxon>
        <taxon>Myomorpha</taxon>
        <taxon>Muroidea</taxon>
        <taxon>Cricetidae</taxon>
        <taxon>Arvicolinae</taxon>
        <taxon>Myodes</taxon>
    </lineage>
</organism>
<dbReference type="GO" id="GO:0061617">
    <property type="term" value="C:MICOS complex"/>
    <property type="evidence" value="ECO:0007669"/>
    <property type="project" value="InterPro"/>
</dbReference>
<protein>
    <submittedName>
        <fullName evidence="12">Uncharacterized protein</fullName>
    </submittedName>
</protein>
<feature type="compositionally biased region" description="Polar residues" evidence="11">
    <location>
        <begin position="193"/>
        <end position="211"/>
    </location>
</feature>
<dbReference type="Proteomes" id="UP001488838">
    <property type="component" value="Unassembled WGS sequence"/>
</dbReference>
<evidence type="ECO:0000256" key="11">
    <source>
        <dbReference type="SAM" id="MobiDB-lite"/>
    </source>
</evidence>
<evidence type="ECO:0000256" key="4">
    <source>
        <dbReference type="ARBA" id="ARBA00023054"/>
    </source>
</evidence>
<comment type="function">
    <text evidence="1">Component of the MICOS complex, a large protein complex of the mitochondrial inner membrane that plays crucial roles in the maintenance of crista junctions, inner membrane architecture, and formation of contact sites to the outer membrane.</text>
</comment>
<name>A0AAW0HR87_MYOGA</name>
<evidence type="ECO:0000256" key="10">
    <source>
        <dbReference type="ARBA" id="ARBA00034480"/>
    </source>
</evidence>
<keyword evidence="7" id="KW-1015">Disulfide bond</keyword>
<evidence type="ECO:0000256" key="7">
    <source>
        <dbReference type="ARBA" id="ARBA00023157"/>
    </source>
</evidence>
<evidence type="ECO:0000313" key="13">
    <source>
        <dbReference type="Proteomes" id="UP001488838"/>
    </source>
</evidence>
<feature type="compositionally biased region" description="Basic and acidic residues" evidence="11">
    <location>
        <begin position="174"/>
        <end position="184"/>
    </location>
</feature>
<evidence type="ECO:0000256" key="1">
    <source>
        <dbReference type="ARBA" id="ARBA00002689"/>
    </source>
</evidence>
<comment type="subcellular location">
    <subcellularLocation>
        <location evidence="9">Mitochondrion inner membrane</location>
        <topology evidence="9">Lipid-anchor</topology>
    </subcellularLocation>
</comment>
<keyword evidence="4" id="KW-0175">Coiled coil</keyword>
<dbReference type="InterPro" id="IPR042860">
    <property type="entry name" value="MIC25"/>
</dbReference>
<dbReference type="AlphaFoldDB" id="A0AAW0HR87"/>
<feature type="region of interest" description="Disordered" evidence="11">
    <location>
        <begin position="174"/>
        <end position="211"/>
    </location>
</feature>
<proteinExistence type="inferred from homology"/>
<evidence type="ECO:0000256" key="9">
    <source>
        <dbReference type="ARBA" id="ARBA00034476"/>
    </source>
</evidence>
<keyword evidence="2" id="KW-0519">Myristate</keyword>
<dbReference type="GO" id="GO:0006974">
    <property type="term" value="P:DNA damage response"/>
    <property type="evidence" value="ECO:0007669"/>
    <property type="project" value="TreeGrafter"/>
</dbReference>
<keyword evidence="6" id="KW-0472">Membrane</keyword>
<sequence>MTLFSDKPCQQSPLHYPFVITTLLETTCTGDGSKGLGFDEELCGLCVHLCRDVKIHCGFVFIHVHLSESVVNRMKDSSQPSAGQQPAPGPAPALTVPVPTTPTPTTPVPSMPVPIAPPPSRGPQEGAFKAPQTDSKVPRTESGGGHQPSAVKEDLKKFQQEQAAVQDELVKVAKKEKEAAEKHLKASLPKKWTSPNREQQQSARLSTGAVT</sequence>
<evidence type="ECO:0000256" key="8">
    <source>
        <dbReference type="ARBA" id="ARBA00023288"/>
    </source>
</evidence>
<dbReference type="Pfam" id="PF05300">
    <property type="entry name" value="MIC19_MIC25"/>
    <property type="match status" value="1"/>
</dbReference>
<keyword evidence="5" id="KW-0496">Mitochondrion</keyword>
<dbReference type="GO" id="GO:0042407">
    <property type="term" value="P:cristae formation"/>
    <property type="evidence" value="ECO:0007669"/>
    <property type="project" value="TreeGrafter"/>
</dbReference>
<gene>
    <name evidence="12" type="ORF">U0070_011994</name>
</gene>
<keyword evidence="13" id="KW-1185">Reference proteome</keyword>
<evidence type="ECO:0000313" key="12">
    <source>
        <dbReference type="EMBL" id="KAK7804637.1"/>
    </source>
</evidence>
<feature type="compositionally biased region" description="Low complexity" evidence="11">
    <location>
        <begin position="77"/>
        <end position="98"/>
    </location>
</feature>
<reference evidence="12 13" key="1">
    <citation type="journal article" date="2023" name="bioRxiv">
        <title>Conserved and derived expression patterns and positive selection on dental genes reveal complex evolutionary context of ever-growing rodent molars.</title>
        <authorList>
            <person name="Calamari Z.T."/>
            <person name="Song A."/>
            <person name="Cohen E."/>
            <person name="Akter M."/>
            <person name="Roy R.D."/>
            <person name="Hallikas O."/>
            <person name="Christensen M.M."/>
            <person name="Li P."/>
            <person name="Marangoni P."/>
            <person name="Jernvall J."/>
            <person name="Klein O.D."/>
        </authorList>
    </citation>
    <scope>NUCLEOTIDE SEQUENCE [LARGE SCALE GENOMIC DNA]</scope>
    <source>
        <strain evidence="12">V071</strain>
    </source>
</reference>
<dbReference type="InterPro" id="IPR007964">
    <property type="entry name" value="MIC19/MIC25"/>
</dbReference>
<keyword evidence="3" id="KW-0999">Mitochondrion inner membrane</keyword>
<comment type="caution">
    <text evidence="12">The sequence shown here is derived from an EMBL/GenBank/DDBJ whole genome shotgun (WGS) entry which is preliminary data.</text>
</comment>